<dbReference type="RefSeq" id="WP_174139511.1">
    <property type="nucleotide sequence ID" value="NZ_JABUFE010000012.1"/>
</dbReference>
<name>A0ABX2IUZ0_9RHOB</name>
<protein>
    <submittedName>
        <fullName evidence="2">PQQ-binding-like beta-propeller repeat protein</fullName>
    </submittedName>
</protein>
<organism evidence="2 3">
    <name type="scientific">Parasulfitobacter algicola</name>
    <dbReference type="NCBI Taxonomy" id="2614809"/>
    <lineage>
        <taxon>Bacteria</taxon>
        <taxon>Pseudomonadati</taxon>
        <taxon>Pseudomonadota</taxon>
        <taxon>Alphaproteobacteria</taxon>
        <taxon>Rhodobacterales</taxon>
        <taxon>Roseobacteraceae</taxon>
        <taxon>Parasulfitobacter</taxon>
    </lineage>
</organism>
<dbReference type="Pfam" id="PF13360">
    <property type="entry name" value="PQQ_2"/>
    <property type="match status" value="2"/>
</dbReference>
<dbReference type="EMBL" id="JABUFE010000012">
    <property type="protein sequence ID" value="NSX56355.1"/>
    <property type="molecule type" value="Genomic_DNA"/>
</dbReference>
<sequence length="440" mass="47009">MKPTLIISVCIIIGILSACAEREERLPGERLDLRTPLSGEGQAIASDPVNFTRPIALPAPVNHANWTHRNGNASHRIQHAALDRDLTQVWSSSIGQGERRGHRITADPIVAGGRIFTLDAESGVAAHSLNGNRLWDRDLVPAADREGEASGGGIAYQAGRIFVTTGFGRLTALDAETGRTVWEQRLDAPATGAPTVFDGLVYVVTEDSVGWAVDAQTGRVRWQLPGTPSPSNVFGGAAPAVNNDIAIFAFSSGELLAAFRKGGIRRWSGTVSGQRRGRVYTTVSDITGDPVIDGDVVYVGNQSGRIVAISVNNGERLWTATEGAYSPVWPTGDSVFAVTDQGELVRLDAESGNRIWGVSLPYYTRERARRRKGVFAHYGPVLAGGRLIVASNDGLIRSFNPENGVLVSEVQIQGGATTNPVVANGTLYVVSTRGQLHAFR</sequence>
<dbReference type="InterPro" id="IPR002372">
    <property type="entry name" value="PQQ_rpt_dom"/>
</dbReference>
<gene>
    <name evidence="2" type="ORF">HRQ87_16315</name>
</gene>
<reference evidence="2 3" key="1">
    <citation type="submission" date="2020-06" db="EMBL/GenBank/DDBJ databases">
        <title>Sulfitobacter algicola sp. nov., isolated from green algae.</title>
        <authorList>
            <person name="Wang C."/>
        </authorList>
    </citation>
    <scope>NUCLEOTIDE SEQUENCE [LARGE SCALE GENOMIC DNA]</scope>
    <source>
        <strain evidence="2 3">1151</strain>
    </source>
</reference>
<evidence type="ECO:0000313" key="2">
    <source>
        <dbReference type="EMBL" id="NSX56355.1"/>
    </source>
</evidence>
<dbReference type="Proteomes" id="UP000777935">
    <property type="component" value="Unassembled WGS sequence"/>
</dbReference>
<evidence type="ECO:0000313" key="3">
    <source>
        <dbReference type="Proteomes" id="UP000777935"/>
    </source>
</evidence>
<dbReference type="PANTHER" id="PTHR34512:SF30">
    <property type="entry name" value="OUTER MEMBRANE PROTEIN ASSEMBLY FACTOR BAMB"/>
    <property type="match status" value="1"/>
</dbReference>
<feature type="domain" description="Pyrrolo-quinoline quinone repeat" evidence="1">
    <location>
        <begin position="380"/>
        <end position="439"/>
    </location>
</feature>
<proteinExistence type="predicted"/>
<dbReference type="SUPFAM" id="SSF50998">
    <property type="entry name" value="Quinoprotein alcohol dehydrogenase-like"/>
    <property type="match status" value="1"/>
</dbReference>
<comment type="caution">
    <text evidence="2">The sequence shown here is derived from an EMBL/GenBank/DDBJ whole genome shotgun (WGS) entry which is preliminary data.</text>
</comment>
<dbReference type="PANTHER" id="PTHR34512">
    <property type="entry name" value="CELL SURFACE PROTEIN"/>
    <property type="match status" value="1"/>
</dbReference>
<dbReference type="PROSITE" id="PS51257">
    <property type="entry name" value="PROKAR_LIPOPROTEIN"/>
    <property type="match status" value="1"/>
</dbReference>
<dbReference type="InterPro" id="IPR011047">
    <property type="entry name" value="Quinoprotein_ADH-like_sf"/>
</dbReference>
<feature type="domain" description="Pyrrolo-quinoline quinone repeat" evidence="1">
    <location>
        <begin position="122"/>
        <end position="356"/>
    </location>
</feature>
<evidence type="ECO:0000259" key="1">
    <source>
        <dbReference type="Pfam" id="PF13360"/>
    </source>
</evidence>
<keyword evidence="3" id="KW-1185">Reference proteome</keyword>
<accession>A0ABX2IUZ0</accession>
<dbReference type="InterPro" id="IPR018391">
    <property type="entry name" value="PQQ_b-propeller_rpt"/>
</dbReference>
<dbReference type="Gene3D" id="2.130.10.10">
    <property type="entry name" value="YVTN repeat-like/Quinoprotein amine dehydrogenase"/>
    <property type="match status" value="1"/>
</dbReference>
<dbReference type="InterPro" id="IPR015943">
    <property type="entry name" value="WD40/YVTN_repeat-like_dom_sf"/>
</dbReference>
<dbReference type="SMART" id="SM00564">
    <property type="entry name" value="PQQ"/>
    <property type="match status" value="6"/>
</dbReference>